<name>A0ABT9PYY2_9HYPH</name>
<reference evidence="1 2" key="1">
    <citation type="submission" date="2023-07" db="EMBL/GenBank/DDBJ databases">
        <title>Sorghum-associated microbial communities from plants grown in Nebraska, USA.</title>
        <authorList>
            <person name="Schachtman D."/>
        </authorList>
    </citation>
    <scope>NUCLEOTIDE SEQUENCE [LARGE SCALE GENOMIC DNA]</scope>
    <source>
        <strain evidence="1 2">DS1307</strain>
    </source>
</reference>
<keyword evidence="2" id="KW-1185">Reference proteome</keyword>
<dbReference type="RefSeq" id="WP_306838581.1">
    <property type="nucleotide sequence ID" value="NZ_JAUSRF010000018.1"/>
</dbReference>
<evidence type="ECO:0000313" key="2">
    <source>
        <dbReference type="Proteomes" id="UP001241472"/>
    </source>
</evidence>
<dbReference type="EMBL" id="JAUSRF010000018">
    <property type="protein sequence ID" value="MDP9839693.1"/>
    <property type="molecule type" value="Genomic_DNA"/>
</dbReference>
<protein>
    <submittedName>
        <fullName evidence="1">Uncharacterized protein</fullName>
    </submittedName>
</protein>
<accession>A0ABT9PYY2</accession>
<comment type="caution">
    <text evidence="1">The sequence shown here is derived from an EMBL/GenBank/DDBJ whole genome shotgun (WGS) entry which is preliminary data.</text>
</comment>
<organism evidence="1 2">
    <name type="scientific">Neorhizobium huautlense</name>
    <dbReference type="NCBI Taxonomy" id="67774"/>
    <lineage>
        <taxon>Bacteria</taxon>
        <taxon>Pseudomonadati</taxon>
        <taxon>Pseudomonadota</taxon>
        <taxon>Alphaproteobacteria</taxon>
        <taxon>Hyphomicrobiales</taxon>
        <taxon>Rhizobiaceae</taxon>
        <taxon>Rhizobium/Agrobacterium group</taxon>
        <taxon>Neorhizobium</taxon>
    </lineage>
</organism>
<proteinExistence type="predicted"/>
<evidence type="ECO:0000313" key="1">
    <source>
        <dbReference type="EMBL" id="MDP9839693.1"/>
    </source>
</evidence>
<dbReference type="Proteomes" id="UP001241472">
    <property type="component" value="Unassembled WGS sequence"/>
</dbReference>
<sequence>MDAKNARLFFCDINGTFFNGRPWYMKKEEGDKADKRLDRSQAPMAVLRMQKCQSLWKRIVAPEPGERLETDCGVWMVVSSLPMFPTDDM</sequence>
<gene>
    <name evidence="1" type="ORF">J2T09_004469</name>
</gene>